<comment type="subcellular location">
    <subcellularLocation>
        <location evidence="7">Cell outer membrane</location>
        <topology evidence="7">Lipid-anchor</topology>
    </subcellularLocation>
    <subcellularLocation>
        <location evidence="7">Bacterial flagellum basal body</location>
    </subcellularLocation>
</comment>
<dbReference type="PANTHER" id="PTHR34933:SF1">
    <property type="entry name" value="FLAGELLAR L-RING PROTEIN"/>
    <property type="match status" value="1"/>
</dbReference>
<dbReference type="Pfam" id="PF02107">
    <property type="entry name" value="FlgH"/>
    <property type="match status" value="1"/>
</dbReference>
<reference evidence="9 10" key="1">
    <citation type="journal article" date="2017" name="Int. J. Syst. Evol. Microbiol.">
        <title>Rhodosalinus sediminis gen. nov., sp. nov., isolated from marine saltern.</title>
        <authorList>
            <person name="Guo L.Y."/>
            <person name="Ling S.K."/>
            <person name="Li C.M."/>
            <person name="Chen G.J."/>
            <person name="Du Z.J."/>
        </authorList>
    </citation>
    <scope>NUCLEOTIDE SEQUENCE [LARGE SCALE GENOMIC DNA]</scope>
    <source>
        <strain evidence="9 10">WDN1C137</strain>
    </source>
</reference>
<dbReference type="EMBL" id="QOHR01000002">
    <property type="protein sequence ID" value="REC58385.1"/>
    <property type="molecule type" value="Genomic_DNA"/>
</dbReference>
<comment type="subunit">
    <text evidence="7">The basal body constitutes a major portion of the flagellar organelle and consists of four rings (L,P,S, and M) mounted on a central rod.</text>
</comment>
<dbReference type="GO" id="GO:0003774">
    <property type="term" value="F:cytoskeletal motor activity"/>
    <property type="evidence" value="ECO:0007669"/>
    <property type="project" value="InterPro"/>
</dbReference>
<feature type="signal peptide" evidence="8">
    <location>
        <begin position="1"/>
        <end position="19"/>
    </location>
</feature>
<keyword evidence="9" id="KW-0282">Flagellum</keyword>
<evidence type="ECO:0000256" key="1">
    <source>
        <dbReference type="ARBA" id="ARBA00002591"/>
    </source>
</evidence>
<dbReference type="InterPro" id="IPR000527">
    <property type="entry name" value="Flag_Lring"/>
</dbReference>
<evidence type="ECO:0000313" key="9">
    <source>
        <dbReference type="EMBL" id="REC58385.1"/>
    </source>
</evidence>
<sequence length="221" mass="23185">MTRPARLLRPALLPAALLAAGCAQQIQEAASDAYAPVFPAEARAETQRLSTGAVYDGTGGLFASDRRAAQVGDVLTVQLSESFAATKSQDASSTKSDSFDIDLPADLDAGLDLTAGTDRTFSGSGAASQSNSLTGRVSVMVTRRHPGGLLEILGQKKLTLNNGDEYIRLSGLVREADISADNVVRSDRIANARIEYIGAGDVADTGRKGWLSRTLETVAPF</sequence>
<comment type="similarity">
    <text evidence="2 7">Belongs to the FlgH family.</text>
</comment>
<organism evidence="9 10">
    <name type="scientific">Rhodosalinus sediminis</name>
    <dbReference type="NCBI Taxonomy" id="1940533"/>
    <lineage>
        <taxon>Bacteria</taxon>
        <taxon>Pseudomonadati</taxon>
        <taxon>Pseudomonadota</taxon>
        <taxon>Alphaproteobacteria</taxon>
        <taxon>Rhodobacterales</taxon>
        <taxon>Paracoccaceae</taxon>
        <taxon>Rhodosalinus</taxon>
    </lineage>
</organism>
<dbReference type="PRINTS" id="PR01008">
    <property type="entry name" value="FLGLRINGFLGH"/>
</dbReference>
<keyword evidence="5 7" id="KW-0975">Bacterial flagellum</keyword>
<dbReference type="GO" id="GO:0009427">
    <property type="term" value="C:bacterial-type flagellum basal body, distal rod, L ring"/>
    <property type="evidence" value="ECO:0007669"/>
    <property type="project" value="InterPro"/>
</dbReference>
<keyword evidence="10" id="KW-1185">Reference proteome</keyword>
<proteinExistence type="inferred from homology"/>
<keyword evidence="7" id="KW-0449">Lipoprotein</keyword>
<keyword evidence="9" id="KW-0966">Cell projection</keyword>
<evidence type="ECO:0000256" key="7">
    <source>
        <dbReference type="HAMAP-Rule" id="MF_00415"/>
    </source>
</evidence>
<evidence type="ECO:0000256" key="5">
    <source>
        <dbReference type="ARBA" id="ARBA00023143"/>
    </source>
</evidence>
<dbReference type="RefSeq" id="WP_115978153.1">
    <property type="nucleotide sequence ID" value="NZ_CAJXNW010000047.1"/>
</dbReference>
<evidence type="ECO:0000256" key="4">
    <source>
        <dbReference type="ARBA" id="ARBA00023136"/>
    </source>
</evidence>
<evidence type="ECO:0000256" key="2">
    <source>
        <dbReference type="ARBA" id="ARBA00006929"/>
    </source>
</evidence>
<keyword evidence="4 7" id="KW-0472">Membrane</keyword>
<dbReference type="OrthoDB" id="9789227at2"/>
<accession>A0A3D9BXZ3</accession>
<dbReference type="AlphaFoldDB" id="A0A3D9BXZ3"/>
<dbReference type="Proteomes" id="UP000257131">
    <property type="component" value="Unassembled WGS sequence"/>
</dbReference>
<gene>
    <name evidence="7" type="primary">flgH</name>
    <name evidence="9" type="ORF">DRV84_02115</name>
</gene>
<dbReference type="PANTHER" id="PTHR34933">
    <property type="entry name" value="FLAGELLAR L-RING PROTEIN"/>
    <property type="match status" value="1"/>
</dbReference>
<evidence type="ECO:0000256" key="8">
    <source>
        <dbReference type="SAM" id="SignalP"/>
    </source>
</evidence>
<evidence type="ECO:0000256" key="6">
    <source>
        <dbReference type="ARBA" id="ARBA00023237"/>
    </source>
</evidence>
<name>A0A3D9BXZ3_9RHOB</name>
<dbReference type="PROSITE" id="PS51257">
    <property type="entry name" value="PROKAR_LIPOPROTEIN"/>
    <property type="match status" value="1"/>
</dbReference>
<dbReference type="GO" id="GO:0071973">
    <property type="term" value="P:bacterial-type flagellum-dependent cell motility"/>
    <property type="evidence" value="ECO:0007669"/>
    <property type="project" value="InterPro"/>
</dbReference>
<dbReference type="HAMAP" id="MF_00415">
    <property type="entry name" value="FlgH"/>
    <property type="match status" value="1"/>
</dbReference>
<dbReference type="GO" id="GO:0009279">
    <property type="term" value="C:cell outer membrane"/>
    <property type="evidence" value="ECO:0007669"/>
    <property type="project" value="UniProtKB-SubCell"/>
</dbReference>
<comment type="function">
    <text evidence="1 7">Assembles around the rod to form the L-ring and probably protects the motor/basal body from shearing forces during rotation.</text>
</comment>
<protein>
    <recommendedName>
        <fullName evidence="7">Flagellar L-ring protein</fullName>
    </recommendedName>
    <alternativeName>
        <fullName evidence="7">Basal body L-ring protein</fullName>
    </alternativeName>
</protein>
<evidence type="ECO:0000256" key="3">
    <source>
        <dbReference type="ARBA" id="ARBA00022729"/>
    </source>
</evidence>
<keyword evidence="6 7" id="KW-0998">Cell outer membrane</keyword>
<evidence type="ECO:0000313" key="10">
    <source>
        <dbReference type="Proteomes" id="UP000257131"/>
    </source>
</evidence>
<keyword evidence="9" id="KW-0969">Cilium</keyword>
<keyword evidence="3 7" id="KW-0732">Signal</keyword>
<comment type="caution">
    <text evidence="9">The sequence shown here is derived from an EMBL/GenBank/DDBJ whole genome shotgun (WGS) entry which is preliminary data.</text>
</comment>
<feature type="chain" id="PRO_5017813982" description="Flagellar L-ring protein" evidence="8">
    <location>
        <begin position="20"/>
        <end position="221"/>
    </location>
</feature>